<protein>
    <recommendedName>
        <fullName evidence="3 11">Cap-associated protein CAF20</fullName>
    </recommendedName>
</protein>
<comment type="similarity">
    <text evidence="2 11">Belongs to the CAF20 family.</text>
</comment>
<evidence type="ECO:0000256" key="3">
    <source>
        <dbReference type="ARBA" id="ARBA00020270"/>
    </source>
</evidence>
<dbReference type="GO" id="GO:0003743">
    <property type="term" value="F:translation initiation factor activity"/>
    <property type="evidence" value="ECO:0007669"/>
    <property type="project" value="UniProtKB-KW"/>
</dbReference>
<evidence type="ECO:0000256" key="7">
    <source>
        <dbReference type="ARBA" id="ARBA00022845"/>
    </source>
</evidence>
<keyword evidence="6" id="KW-0597">Phosphoprotein</keyword>
<evidence type="ECO:0000256" key="9">
    <source>
        <dbReference type="ARBA" id="ARBA00023193"/>
    </source>
</evidence>
<evidence type="ECO:0000313" key="14">
    <source>
        <dbReference type="Proteomes" id="UP000697127"/>
    </source>
</evidence>
<feature type="region of interest" description="Disordered" evidence="12">
    <location>
        <begin position="49"/>
        <end position="68"/>
    </location>
</feature>
<evidence type="ECO:0000256" key="8">
    <source>
        <dbReference type="ARBA" id="ARBA00022917"/>
    </source>
</evidence>
<dbReference type="GO" id="GO:0005737">
    <property type="term" value="C:cytoplasm"/>
    <property type="evidence" value="ECO:0007669"/>
    <property type="project" value="UniProtKB-SubCell"/>
</dbReference>
<feature type="region of interest" description="Disordered" evidence="12">
    <location>
        <begin position="79"/>
        <end position="138"/>
    </location>
</feature>
<dbReference type="AlphaFoldDB" id="A0A9P6WMX5"/>
<comment type="function">
    <text evidence="10 11">Acts as an inhibitor of cap-dependent translation. Competes with eIF4G1 and EAP1 for binding to eIF4E and interferes with the formation of the eIF4F complex, inhibiting translation and stabilizing mRNA.</text>
</comment>
<sequence>MVMRYTEEELFSYESGACLPDGVDLTPFLTLVANVTELLKHLEELHPRRKSFNHHKPQRKKQPKEIVDEDGWTSFVTKKAHEDDESAIAEAGEGETATAAADDDFEEVSTSKKPKQHTIKIKTNASKISGGKSSVVDSRDTIAITQVSKFNAFDALANDDDE</sequence>
<accession>A0A9P6WMX5</accession>
<organism evidence="13 14">
    <name type="scientific">Pichia californica</name>
    <dbReference type="NCBI Taxonomy" id="460514"/>
    <lineage>
        <taxon>Eukaryota</taxon>
        <taxon>Fungi</taxon>
        <taxon>Dikarya</taxon>
        <taxon>Ascomycota</taxon>
        <taxon>Saccharomycotina</taxon>
        <taxon>Pichiomycetes</taxon>
        <taxon>Pichiales</taxon>
        <taxon>Pichiaceae</taxon>
        <taxon>Pichia</taxon>
    </lineage>
</organism>
<keyword evidence="7 11" id="KW-0810">Translation regulation</keyword>
<feature type="compositionally biased region" description="Basic residues" evidence="12">
    <location>
        <begin position="49"/>
        <end position="62"/>
    </location>
</feature>
<feature type="compositionally biased region" description="Polar residues" evidence="12">
    <location>
        <begin position="121"/>
        <end position="136"/>
    </location>
</feature>
<proteinExistence type="inferred from homology"/>
<keyword evidence="4 11" id="KW-0963">Cytoplasm</keyword>
<comment type="caution">
    <text evidence="13">The sequence shown here is derived from an EMBL/GenBank/DDBJ whole genome shotgun (WGS) entry which is preliminary data.</text>
</comment>
<dbReference type="EMBL" id="PUHW01000056">
    <property type="protein sequence ID" value="KAG0689876.1"/>
    <property type="molecule type" value="Genomic_DNA"/>
</dbReference>
<evidence type="ECO:0000256" key="2">
    <source>
        <dbReference type="ARBA" id="ARBA00006057"/>
    </source>
</evidence>
<evidence type="ECO:0000256" key="1">
    <source>
        <dbReference type="ARBA" id="ARBA00004496"/>
    </source>
</evidence>
<keyword evidence="14" id="KW-1185">Reference proteome</keyword>
<dbReference type="Proteomes" id="UP000697127">
    <property type="component" value="Unassembled WGS sequence"/>
</dbReference>
<keyword evidence="9 11" id="KW-0652">Protein synthesis inhibitor</keyword>
<dbReference type="GO" id="GO:0008190">
    <property type="term" value="F:eukaryotic initiation factor 4E binding"/>
    <property type="evidence" value="ECO:0007669"/>
    <property type="project" value="InterPro"/>
</dbReference>
<dbReference type="InterPro" id="IPR031456">
    <property type="entry name" value="Caf20"/>
</dbReference>
<dbReference type="Pfam" id="PF17052">
    <property type="entry name" value="CAF20"/>
    <property type="match status" value="1"/>
</dbReference>
<evidence type="ECO:0000256" key="11">
    <source>
        <dbReference type="RuleBase" id="RU363005"/>
    </source>
</evidence>
<evidence type="ECO:0000256" key="4">
    <source>
        <dbReference type="ARBA" id="ARBA00022490"/>
    </source>
</evidence>
<evidence type="ECO:0000256" key="6">
    <source>
        <dbReference type="ARBA" id="ARBA00022553"/>
    </source>
</evidence>
<keyword evidence="8 11" id="KW-0648">Protein biosynthesis</keyword>
<dbReference type="OrthoDB" id="3995390at2759"/>
<comment type="subcellular location">
    <subcellularLocation>
        <location evidence="1 11">Cytoplasm</location>
    </subcellularLocation>
</comment>
<name>A0A9P6WMX5_9ASCO</name>
<evidence type="ECO:0000256" key="5">
    <source>
        <dbReference type="ARBA" id="ARBA00022540"/>
    </source>
</evidence>
<feature type="compositionally biased region" description="Low complexity" evidence="12">
    <location>
        <begin position="88"/>
        <end position="100"/>
    </location>
</feature>
<evidence type="ECO:0000256" key="10">
    <source>
        <dbReference type="ARBA" id="ARBA00025387"/>
    </source>
</evidence>
<dbReference type="GO" id="GO:0017148">
    <property type="term" value="P:negative regulation of translation"/>
    <property type="evidence" value="ECO:0007669"/>
    <property type="project" value="UniProtKB-UniRule"/>
</dbReference>
<reference evidence="13" key="1">
    <citation type="submission" date="2020-11" db="EMBL/GenBank/DDBJ databases">
        <title>Kefir isolates.</title>
        <authorList>
            <person name="Marcisauskas S."/>
            <person name="Kim Y."/>
            <person name="Blasche S."/>
        </authorList>
    </citation>
    <scope>NUCLEOTIDE SEQUENCE</scope>
    <source>
        <strain evidence="13">Olga-1</strain>
    </source>
</reference>
<evidence type="ECO:0000256" key="12">
    <source>
        <dbReference type="SAM" id="MobiDB-lite"/>
    </source>
</evidence>
<evidence type="ECO:0000313" key="13">
    <source>
        <dbReference type="EMBL" id="KAG0689876.1"/>
    </source>
</evidence>
<gene>
    <name evidence="13" type="primary">CAF20</name>
    <name evidence="13" type="ORF">C6P40_004286</name>
</gene>
<keyword evidence="5 11" id="KW-0396">Initiation factor</keyword>